<organism evidence="2 3">
    <name type="scientific">Deinococcus radiophilus</name>
    <dbReference type="NCBI Taxonomy" id="32062"/>
    <lineage>
        <taxon>Bacteria</taxon>
        <taxon>Thermotogati</taxon>
        <taxon>Deinococcota</taxon>
        <taxon>Deinococci</taxon>
        <taxon>Deinococcales</taxon>
        <taxon>Deinococcaceae</taxon>
        <taxon>Deinococcus</taxon>
    </lineage>
</organism>
<sequence length="133" mass="14105">MQPISLDHVVIHVTDWERSNQFYAEVLGAGVIPSGAGYVYRIGAQQLNVPGPGLTVQEVARLPVQPGNADLCFEWCGPLAQAQAYLAACGVEVISGPVTRPGARGEGTSLYFRDPDGALLEFISYAAAEGQDD</sequence>
<dbReference type="InterPro" id="IPR050383">
    <property type="entry name" value="GlyoxalaseI/FosfomycinResist"/>
</dbReference>
<dbReference type="InterPro" id="IPR029068">
    <property type="entry name" value="Glyas_Bleomycin-R_OHBP_Dase"/>
</dbReference>
<dbReference type="RefSeq" id="WP_126352788.1">
    <property type="nucleotide sequence ID" value="NZ_CP086380.1"/>
</dbReference>
<protein>
    <submittedName>
        <fullName evidence="2">VOC family virulence protein</fullName>
    </submittedName>
</protein>
<feature type="domain" description="VOC" evidence="1">
    <location>
        <begin position="5"/>
        <end position="125"/>
    </location>
</feature>
<dbReference type="SUPFAM" id="SSF54593">
    <property type="entry name" value="Glyoxalase/Bleomycin resistance protein/Dihydroxybiphenyl dioxygenase"/>
    <property type="match status" value="1"/>
</dbReference>
<comment type="caution">
    <text evidence="2">The sequence shown here is derived from an EMBL/GenBank/DDBJ whole genome shotgun (WGS) entry which is preliminary data.</text>
</comment>
<dbReference type="Proteomes" id="UP000277766">
    <property type="component" value="Unassembled WGS sequence"/>
</dbReference>
<proteinExistence type="predicted"/>
<gene>
    <name evidence="2" type="ORF">EJ104_10850</name>
</gene>
<name>A0A431VQG7_9DEIO</name>
<dbReference type="EMBL" id="RXPE01000027">
    <property type="protein sequence ID" value="RTR25460.1"/>
    <property type="molecule type" value="Genomic_DNA"/>
</dbReference>
<evidence type="ECO:0000259" key="1">
    <source>
        <dbReference type="PROSITE" id="PS51819"/>
    </source>
</evidence>
<keyword evidence="3" id="KW-1185">Reference proteome</keyword>
<dbReference type="InterPro" id="IPR037523">
    <property type="entry name" value="VOC_core"/>
</dbReference>
<evidence type="ECO:0000313" key="3">
    <source>
        <dbReference type="Proteomes" id="UP000277766"/>
    </source>
</evidence>
<dbReference type="PROSITE" id="PS51819">
    <property type="entry name" value="VOC"/>
    <property type="match status" value="1"/>
</dbReference>
<dbReference type="AlphaFoldDB" id="A0A431VQG7"/>
<reference evidence="2 3" key="1">
    <citation type="submission" date="2018-12" db="EMBL/GenBank/DDBJ databases">
        <title>Deinococcus radiophilus ATCC 27603 genome sequencing and assembly.</title>
        <authorList>
            <person name="Maclea K.S."/>
            <person name="Maynard C.R."/>
        </authorList>
    </citation>
    <scope>NUCLEOTIDE SEQUENCE [LARGE SCALE GENOMIC DNA]</scope>
    <source>
        <strain evidence="2 3">ATCC 27603</strain>
    </source>
</reference>
<dbReference type="Gene3D" id="3.10.180.10">
    <property type="entry name" value="2,3-Dihydroxybiphenyl 1,2-Dioxygenase, domain 1"/>
    <property type="match status" value="1"/>
</dbReference>
<dbReference type="PANTHER" id="PTHR21366">
    <property type="entry name" value="GLYOXALASE FAMILY PROTEIN"/>
    <property type="match status" value="1"/>
</dbReference>
<dbReference type="OrthoDB" id="9802805at2"/>
<accession>A0A431VQG7</accession>
<evidence type="ECO:0000313" key="2">
    <source>
        <dbReference type="EMBL" id="RTR25460.1"/>
    </source>
</evidence>